<dbReference type="Proteomes" id="UP001175226">
    <property type="component" value="Unassembled WGS sequence"/>
</dbReference>
<reference evidence="2" key="1">
    <citation type="submission" date="2023-06" db="EMBL/GenBank/DDBJ databases">
        <authorList>
            <consortium name="Lawrence Berkeley National Laboratory"/>
            <person name="Ahrendt S."/>
            <person name="Sahu N."/>
            <person name="Indic B."/>
            <person name="Wong-Bajracharya J."/>
            <person name="Merenyi Z."/>
            <person name="Ke H.-M."/>
            <person name="Monk M."/>
            <person name="Kocsube S."/>
            <person name="Drula E."/>
            <person name="Lipzen A."/>
            <person name="Balint B."/>
            <person name="Henrissat B."/>
            <person name="Andreopoulos B."/>
            <person name="Martin F.M."/>
            <person name="Harder C.B."/>
            <person name="Rigling D."/>
            <person name="Ford K.L."/>
            <person name="Foster G.D."/>
            <person name="Pangilinan J."/>
            <person name="Papanicolaou A."/>
            <person name="Barry K."/>
            <person name="LaButti K."/>
            <person name="Viragh M."/>
            <person name="Koriabine M."/>
            <person name="Yan M."/>
            <person name="Riley R."/>
            <person name="Champramary S."/>
            <person name="Plett K.L."/>
            <person name="Tsai I.J."/>
            <person name="Slot J."/>
            <person name="Sipos G."/>
            <person name="Plett J."/>
            <person name="Nagy L.G."/>
            <person name="Grigoriev I.V."/>
        </authorList>
    </citation>
    <scope>NUCLEOTIDE SEQUENCE</scope>
    <source>
        <strain evidence="2">FPL87.14</strain>
    </source>
</reference>
<name>A0AA39HZY9_9AGAR</name>
<evidence type="ECO:0000313" key="2">
    <source>
        <dbReference type="EMBL" id="KAK0414401.1"/>
    </source>
</evidence>
<accession>A0AA39HZY9</accession>
<evidence type="ECO:0000256" key="1">
    <source>
        <dbReference type="SAM" id="MobiDB-lite"/>
    </source>
</evidence>
<evidence type="ECO:0000313" key="3">
    <source>
        <dbReference type="Proteomes" id="UP001175226"/>
    </source>
</evidence>
<comment type="caution">
    <text evidence="2">The sequence shown here is derived from an EMBL/GenBank/DDBJ whole genome shotgun (WGS) entry which is preliminary data.</text>
</comment>
<sequence length="97" mass="11359">PDPDFAATEPPPSKKTRVEDVEDEDDAPGPWEYYIEDFPWPAGDPILERGILPTFFECLWHEKTTEGEDMWKPFSSWEEWELARWLVCSGISQKEID</sequence>
<dbReference type="EMBL" id="JAUEPT010000831">
    <property type="protein sequence ID" value="KAK0414401.1"/>
    <property type="molecule type" value="Genomic_DNA"/>
</dbReference>
<keyword evidence="3" id="KW-1185">Reference proteome</keyword>
<gene>
    <name evidence="2" type="ORF">EV421DRAFT_1679035</name>
</gene>
<feature type="non-terminal residue" evidence="2">
    <location>
        <position position="97"/>
    </location>
</feature>
<feature type="non-terminal residue" evidence="2">
    <location>
        <position position="1"/>
    </location>
</feature>
<organism evidence="2 3">
    <name type="scientific">Armillaria borealis</name>
    <dbReference type="NCBI Taxonomy" id="47425"/>
    <lineage>
        <taxon>Eukaryota</taxon>
        <taxon>Fungi</taxon>
        <taxon>Dikarya</taxon>
        <taxon>Basidiomycota</taxon>
        <taxon>Agaricomycotina</taxon>
        <taxon>Agaricomycetes</taxon>
        <taxon>Agaricomycetidae</taxon>
        <taxon>Agaricales</taxon>
        <taxon>Marasmiineae</taxon>
        <taxon>Physalacriaceae</taxon>
        <taxon>Armillaria</taxon>
    </lineage>
</organism>
<feature type="region of interest" description="Disordered" evidence="1">
    <location>
        <begin position="1"/>
        <end position="28"/>
    </location>
</feature>
<protein>
    <submittedName>
        <fullName evidence="2">Uncharacterized protein</fullName>
    </submittedName>
</protein>
<proteinExistence type="predicted"/>
<dbReference type="AlphaFoldDB" id="A0AA39HZY9"/>